<protein>
    <recommendedName>
        <fullName evidence="3">Carboxylic ester hydrolase</fullName>
        <ecNumber evidence="3">3.1.1.-</ecNumber>
    </recommendedName>
</protein>
<dbReference type="SUPFAM" id="SSF53474">
    <property type="entry name" value="alpha/beta-Hydrolases"/>
    <property type="match status" value="1"/>
</dbReference>
<keyword evidence="2 3" id="KW-0378">Hydrolase</keyword>
<organism evidence="5 6">
    <name type="scientific">Immersiella caudata</name>
    <dbReference type="NCBI Taxonomy" id="314043"/>
    <lineage>
        <taxon>Eukaryota</taxon>
        <taxon>Fungi</taxon>
        <taxon>Dikarya</taxon>
        <taxon>Ascomycota</taxon>
        <taxon>Pezizomycotina</taxon>
        <taxon>Sordariomycetes</taxon>
        <taxon>Sordariomycetidae</taxon>
        <taxon>Sordariales</taxon>
        <taxon>Lasiosphaeriaceae</taxon>
        <taxon>Immersiella</taxon>
    </lineage>
</organism>
<gene>
    <name evidence="5" type="ORF">B0T14DRAFT_523164</name>
</gene>
<dbReference type="Pfam" id="PF00135">
    <property type="entry name" value="COesterase"/>
    <property type="match status" value="1"/>
</dbReference>
<evidence type="ECO:0000256" key="3">
    <source>
        <dbReference type="RuleBase" id="RU361235"/>
    </source>
</evidence>
<feature type="domain" description="Carboxylesterase type B" evidence="4">
    <location>
        <begin position="88"/>
        <end position="598"/>
    </location>
</feature>
<dbReference type="Gene3D" id="3.40.50.1820">
    <property type="entry name" value="alpha/beta hydrolase"/>
    <property type="match status" value="1"/>
</dbReference>
<dbReference type="EC" id="3.1.1.-" evidence="3"/>
<evidence type="ECO:0000259" key="4">
    <source>
        <dbReference type="Pfam" id="PF00135"/>
    </source>
</evidence>
<comment type="similarity">
    <text evidence="1 3">Belongs to the type-B carboxylesterase/lipase family.</text>
</comment>
<dbReference type="AlphaFoldDB" id="A0AA39WJ98"/>
<evidence type="ECO:0000313" key="5">
    <source>
        <dbReference type="EMBL" id="KAK0616453.1"/>
    </source>
</evidence>
<dbReference type="PANTHER" id="PTHR11559">
    <property type="entry name" value="CARBOXYLESTERASE"/>
    <property type="match status" value="1"/>
</dbReference>
<dbReference type="InterPro" id="IPR019826">
    <property type="entry name" value="Carboxylesterase_B_AS"/>
</dbReference>
<dbReference type="Proteomes" id="UP001175000">
    <property type="component" value="Unassembled WGS sequence"/>
</dbReference>
<dbReference type="InterPro" id="IPR050309">
    <property type="entry name" value="Type-B_Carboxylest/Lipase"/>
</dbReference>
<evidence type="ECO:0000256" key="2">
    <source>
        <dbReference type="ARBA" id="ARBA00022801"/>
    </source>
</evidence>
<sequence>MVPKMGDKVGAVASFRPKALGVGPEKRVRGEAGEAGNDIIPPPARPPHPRLSRTARGLLLAGLLFIQLVSWRYLWPYREINAADGPLATIRNGTYEGVHSSTFHQDFFLGIPYAQDTGGPNRFRIPQPLNASWSGTRPAKQYSHACPSDTPDGDDKYGMSENCLSINIVRPSGVEQGDGLPVMFYIHGGSYQTGYSGWDRYNLSFIVQHSVNIGRPVIAATINYRKAGWAFLYSAEIQESGNTNLALRDMRQALAWVQESIAAFGGDPKKVTIWGESAGSFAVGQLLMSYGGRTDGLFHRTIQESGSTTTAWYNGTDWYQPLYDRLVSSTGCASAASTLDCLRSVPYTTLYPLLTSSLVSGPYYPVVDRDIIPDYPTTLLQTGRFAHMPHILGTNSDEGTDNTPRGLSTTSELSSYLTNHGFNYPPSVITQILDLYPDDPAVGIPLNTGDVRFTHMGRQYKRAAAIIGDIYYHAPRLSDARYYSLHQPNNTFVYRFNTRAWIPPLPYTQANFSYEEACAGKSVKECGALAPAHQGVAHATELAWVFGNPRWLGPWEEYRELSERMMSMWITFAHEGTPNGKDGQKVWPEYRRREEGVNLVLQTAEQGGLKVEGDTWRLEGRELLTKWASRRHV</sequence>
<comment type="caution">
    <text evidence="5">The sequence shown here is derived from an EMBL/GenBank/DDBJ whole genome shotgun (WGS) entry which is preliminary data.</text>
</comment>
<dbReference type="InterPro" id="IPR029058">
    <property type="entry name" value="AB_hydrolase_fold"/>
</dbReference>
<evidence type="ECO:0000256" key="1">
    <source>
        <dbReference type="ARBA" id="ARBA00005964"/>
    </source>
</evidence>
<proteinExistence type="inferred from homology"/>
<reference evidence="5" key="1">
    <citation type="submission" date="2023-06" db="EMBL/GenBank/DDBJ databases">
        <title>Genome-scale phylogeny and comparative genomics of the fungal order Sordariales.</title>
        <authorList>
            <consortium name="Lawrence Berkeley National Laboratory"/>
            <person name="Hensen N."/>
            <person name="Bonometti L."/>
            <person name="Westerberg I."/>
            <person name="Brannstrom I.O."/>
            <person name="Guillou S."/>
            <person name="Cros-Aarteil S."/>
            <person name="Calhoun S."/>
            <person name="Haridas S."/>
            <person name="Kuo A."/>
            <person name="Mondo S."/>
            <person name="Pangilinan J."/>
            <person name="Riley R."/>
            <person name="Labutti K."/>
            <person name="Andreopoulos B."/>
            <person name="Lipzen A."/>
            <person name="Chen C."/>
            <person name="Yanf M."/>
            <person name="Daum C."/>
            <person name="Ng V."/>
            <person name="Clum A."/>
            <person name="Steindorff A."/>
            <person name="Ohm R."/>
            <person name="Martin F."/>
            <person name="Silar P."/>
            <person name="Natvig D."/>
            <person name="Lalanne C."/>
            <person name="Gautier V."/>
            <person name="Ament-Velasquez S.L."/>
            <person name="Kruys A."/>
            <person name="Hutchinson M.I."/>
            <person name="Powell A.J."/>
            <person name="Barry K."/>
            <person name="Miller A.N."/>
            <person name="Grigoriev I.V."/>
            <person name="Debuchy R."/>
            <person name="Gladieux P."/>
            <person name="Thoren M.H."/>
            <person name="Johannesson H."/>
        </authorList>
    </citation>
    <scope>NUCLEOTIDE SEQUENCE</scope>
    <source>
        <strain evidence="5">CBS 606.72</strain>
    </source>
</reference>
<name>A0AA39WJ98_9PEZI</name>
<keyword evidence="6" id="KW-1185">Reference proteome</keyword>
<dbReference type="EMBL" id="JAULSU010000005">
    <property type="protein sequence ID" value="KAK0616453.1"/>
    <property type="molecule type" value="Genomic_DNA"/>
</dbReference>
<dbReference type="PROSITE" id="PS00122">
    <property type="entry name" value="CARBOXYLESTERASE_B_1"/>
    <property type="match status" value="1"/>
</dbReference>
<dbReference type="GO" id="GO:0016787">
    <property type="term" value="F:hydrolase activity"/>
    <property type="evidence" value="ECO:0007669"/>
    <property type="project" value="UniProtKB-KW"/>
</dbReference>
<accession>A0AA39WJ98</accession>
<evidence type="ECO:0000313" key="6">
    <source>
        <dbReference type="Proteomes" id="UP001175000"/>
    </source>
</evidence>
<dbReference type="InterPro" id="IPR002018">
    <property type="entry name" value="CarbesteraseB"/>
</dbReference>